<proteinExistence type="predicted"/>
<accession>A0ACC3Z111</accession>
<dbReference type="Proteomes" id="UP000805649">
    <property type="component" value="Unassembled WGS sequence"/>
</dbReference>
<reference evidence="1 2" key="1">
    <citation type="journal article" date="2020" name="Phytopathology">
        <title>Genome Sequence Resources of Colletotrichum truncatum, C. plurivorum, C. musicola, and C. sojae: Four Species Pathogenic to Soybean (Glycine max).</title>
        <authorList>
            <person name="Rogerio F."/>
            <person name="Boufleur T.R."/>
            <person name="Ciampi-Guillardi M."/>
            <person name="Sukno S.A."/>
            <person name="Thon M.R."/>
            <person name="Massola Junior N.S."/>
            <person name="Baroncelli R."/>
        </authorList>
    </citation>
    <scope>NUCLEOTIDE SEQUENCE [LARGE SCALE GENOMIC DNA]</scope>
    <source>
        <strain evidence="1 2">CMES1059</strain>
    </source>
</reference>
<evidence type="ECO:0000313" key="1">
    <source>
        <dbReference type="EMBL" id="KAL0937776.1"/>
    </source>
</evidence>
<organism evidence="1 2">
    <name type="scientific">Colletotrichum truncatum</name>
    <name type="common">Anthracnose fungus</name>
    <name type="synonym">Colletotrichum capsici</name>
    <dbReference type="NCBI Taxonomy" id="5467"/>
    <lineage>
        <taxon>Eukaryota</taxon>
        <taxon>Fungi</taxon>
        <taxon>Dikarya</taxon>
        <taxon>Ascomycota</taxon>
        <taxon>Pezizomycotina</taxon>
        <taxon>Sordariomycetes</taxon>
        <taxon>Hypocreomycetidae</taxon>
        <taxon>Glomerellales</taxon>
        <taxon>Glomerellaceae</taxon>
        <taxon>Colletotrichum</taxon>
        <taxon>Colletotrichum truncatum species complex</taxon>
    </lineage>
</organism>
<dbReference type="EMBL" id="VUJX02000004">
    <property type="protein sequence ID" value="KAL0937776.1"/>
    <property type="molecule type" value="Genomic_DNA"/>
</dbReference>
<name>A0ACC3Z111_COLTU</name>
<sequence>MQQDPITETSQPTTRDLLTKTHCSTAAAEDVKAQYTSTSVSIAGRRRRAISANVWRKQALIFC</sequence>
<comment type="caution">
    <text evidence="1">The sequence shown here is derived from an EMBL/GenBank/DDBJ whole genome shotgun (WGS) entry which is preliminary data.</text>
</comment>
<gene>
    <name evidence="1" type="ORF">CTRU02_207507</name>
</gene>
<keyword evidence="2" id="KW-1185">Reference proteome</keyword>
<evidence type="ECO:0000313" key="2">
    <source>
        <dbReference type="Proteomes" id="UP000805649"/>
    </source>
</evidence>
<protein>
    <submittedName>
        <fullName evidence="1">Uncharacterized protein</fullName>
    </submittedName>
</protein>